<proteinExistence type="inferred from homology"/>
<protein>
    <submittedName>
        <fullName evidence="4">Cg3024</fullName>
    </submittedName>
</protein>
<comment type="similarity">
    <text evidence="1">Belongs to the ClpA/ClpB family. Torsin subfamily.</text>
</comment>
<dbReference type="EMBL" id="GBEZ01014449">
    <property type="protein sequence ID" value="JAC71626.1"/>
    <property type="molecule type" value="Transcribed_RNA"/>
</dbReference>
<dbReference type="GO" id="GO:0005737">
    <property type="term" value="C:cytoplasm"/>
    <property type="evidence" value="ECO:0007669"/>
    <property type="project" value="UniProtKB-ARBA"/>
</dbReference>
<reference evidence="4" key="1">
    <citation type="submission" date="2014-05" db="EMBL/GenBank/DDBJ databases">
        <title>The transcriptome of the halophilic microalga Tetraselmis sp. GSL018 isolated from the Great Salt Lake, Utah.</title>
        <authorList>
            <person name="Jinkerson R.E."/>
            <person name="D'Adamo S."/>
            <person name="Posewitz M.C."/>
        </authorList>
    </citation>
    <scope>NUCLEOTIDE SEQUENCE</scope>
    <source>
        <strain evidence="4">GSL018</strain>
    </source>
</reference>
<feature type="signal peptide" evidence="3">
    <location>
        <begin position="1"/>
        <end position="22"/>
    </location>
</feature>
<dbReference type="AlphaFoldDB" id="A0A061RM94"/>
<name>A0A061RM94_9CHLO</name>
<feature type="region of interest" description="Disordered" evidence="2">
    <location>
        <begin position="355"/>
        <end position="375"/>
    </location>
</feature>
<dbReference type="InterPro" id="IPR027417">
    <property type="entry name" value="P-loop_NTPase"/>
</dbReference>
<evidence type="ECO:0000256" key="3">
    <source>
        <dbReference type="SAM" id="SignalP"/>
    </source>
</evidence>
<organism evidence="4">
    <name type="scientific">Tetraselmis sp. GSL018</name>
    <dbReference type="NCBI Taxonomy" id="582737"/>
    <lineage>
        <taxon>Eukaryota</taxon>
        <taxon>Viridiplantae</taxon>
        <taxon>Chlorophyta</taxon>
        <taxon>core chlorophytes</taxon>
        <taxon>Chlorodendrophyceae</taxon>
        <taxon>Chlorodendrales</taxon>
        <taxon>Chlorodendraceae</taxon>
        <taxon>Tetraselmis</taxon>
    </lineage>
</organism>
<dbReference type="PANTHER" id="PTHR10760">
    <property type="entry name" value="TORSIN"/>
    <property type="match status" value="1"/>
</dbReference>
<accession>A0A061RM94</accession>
<dbReference type="InterPro" id="IPR010448">
    <property type="entry name" value="Torsin"/>
</dbReference>
<evidence type="ECO:0000256" key="2">
    <source>
        <dbReference type="SAM" id="MobiDB-lite"/>
    </source>
</evidence>
<gene>
    <name evidence="4" type="ORF">TSPGSL018_1473</name>
</gene>
<dbReference type="SUPFAM" id="SSF52540">
    <property type="entry name" value="P-loop containing nucleoside triphosphate hydrolases"/>
    <property type="match status" value="1"/>
</dbReference>
<keyword evidence="3" id="KW-0732">Signal</keyword>
<dbReference type="Pfam" id="PF06309">
    <property type="entry name" value="Torsin"/>
    <property type="match status" value="1"/>
</dbReference>
<dbReference type="PANTHER" id="PTHR10760:SF2">
    <property type="entry name" value="LD13476P-RELATED"/>
    <property type="match status" value="1"/>
</dbReference>
<evidence type="ECO:0000256" key="1">
    <source>
        <dbReference type="ARBA" id="ARBA00006235"/>
    </source>
</evidence>
<feature type="compositionally biased region" description="Polar residues" evidence="2">
    <location>
        <begin position="358"/>
        <end position="367"/>
    </location>
</feature>
<evidence type="ECO:0000313" key="4">
    <source>
        <dbReference type="EMBL" id="JAC71626.1"/>
    </source>
</evidence>
<dbReference type="GO" id="GO:0016887">
    <property type="term" value="F:ATP hydrolysis activity"/>
    <property type="evidence" value="ECO:0007669"/>
    <property type="project" value="InterPro"/>
</dbReference>
<sequence length="375" mass="41448">MDLLTVTGLVGVLALALHTLRGPPIRPVPGACERLDWHLRRNLVGQSPAIGEAVSAVCAHLADNDPAKPLVISVHGPPGVGKSMLHRLMAEALFNLTEQQHDCPGWHCPAYKVVFGMDFTEDGEEAQYSKLKGELLDHFRAFQTALVAIEEFDKASCRSLNFIRHLIVHGASSLGRLALNRSIIILESNSGYLKLMELLRDAGDREKVDLVLAGHVLKDDLFYEAVNRSCFTHVEGNRFVNVIDLFLPFFPLRREHIGQAAGIEIAKRARTFVREGKLQKLEWEPSVESHIAAKIFYDEEFAVEGASGLRMTVSKEITKALRQWDPTLLLHSETAPKRNTKLKLTVSNTGEGLAVVTGESSPSLTSEPHSKTLET</sequence>
<dbReference type="GO" id="GO:0005524">
    <property type="term" value="F:ATP binding"/>
    <property type="evidence" value="ECO:0007669"/>
    <property type="project" value="InterPro"/>
</dbReference>
<feature type="chain" id="PRO_5001605700" evidence="3">
    <location>
        <begin position="23"/>
        <end position="375"/>
    </location>
</feature>
<dbReference type="Gene3D" id="3.40.50.300">
    <property type="entry name" value="P-loop containing nucleotide triphosphate hydrolases"/>
    <property type="match status" value="1"/>
</dbReference>